<dbReference type="Gene3D" id="3.30.70.1320">
    <property type="entry name" value="Multidrug efflux transporter AcrB pore domain like"/>
    <property type="match status" value="1"/>
</dbReference>
<feature type="transmembrane region" description="Helical" evidence="2">
    <location>
        <begin position="968"/>
        <end position="988"/>
    </location>
</feature>
<feature type="transmembrane region" description="Helical" evidence="2">
    <location>
        <begin position="1070"/>
        <end position="1096"/>
    </location>
</feature>
<dbReference type="PANTHER" id="PTHR32063">
    <property type="match status" value="1"/>
</dbReference>
<dbReference type="GO" id="GO:0042910">
    <property type="term" value="F:xenobiotic transmembrane transporter activity"/>
    <property type="evidence" value="ECO:0007669"/>
    <property type="project" value="TreeGrafter"/>
</dbReference>
<feature type="transmembrane region" description="Helical" evidence="2">
    <location>
        <begin position="587"/>
        <end position="608"/>
    </location>
</feature>
<keyword evidence="2" id="KW-0812">Transmembrane</keyword>
<dbReference type="GO" id="GO:0005886">
    <property type="term" value="C:plasma membrane"/>
    <property type="evidence" value="ECO:0007669"/>
    <property type="project" value="TreeGrafter"/>
</dbReference>
<evidence type="ECO:0000313" key="3">
    <source>
        <dbReference type="EMBL" id="SDW19747.1"/>
    </source>
</evidence>
<feature type="transmembrane region" description="Helical" evidence="2">
    <location>
        <begin position="529"/>
        <end position="548"/>
    </location>
</feature>
<dbReference type="SUPFAM" id="SSF82714">
    <property type="entry name" value="Multidrug efflux transporter AcrB TolC docking domain, DN and DC subdomains"/>
    <property type="match status" value="2"/>
</dbReference>
<reference evidence="3 4" key="1">
    <citation type="submission" date="2016-10" db="EMBL/GenBank/DDBJ databases">
        <authorList>
            <person name="de Groot N.N."/>
        </authorList>
    </citation>
    <scope>NUCLEOTIDE SEQUENCE [LARGE SCALE GENOMIC DNA]</scope>
    <source>
        <strain evidence="3 4">CGMCC 1.8894</strain>
    </source>
</reference>
<organism evidence="3 4">
    <name type="scientific">Roseicitreum antarcticum</name>
    <dbReference type="NCBI Taxonomy" id="564137"/>
    <lineage>
        <taxon>Bacteria</taxon>
        <taxon>Pseudomonadati</taxon>
        <taxon>Pseudomonadota</taxon>
        <taxon>Alphaproteobacteria</taxon>
        <taxon>Rhodobacterales</taxon>
        <taxon>Paracoccaceae</taxon>
        <taxon>Roseicitreum</taxon>
    </lineage>
</organism>
<dbReference type="STRING" id="564137.SAMN04488238_101343"/>
<dbReference type="AlphaFoldDB" id="A0A1H2RK47"/>
<accession>A0A1H2RK47</accession>
<feature type="transmembrane region" description="Helical" evidence="2">
    <location>
        <begin position="1170"/>
        <end position="1196"/>
    </location>
</feature>
<keyword evidence="2" id="KW-1133">Transmembrane helix</keyword>
<dbReference type="Gene3D" id="3.30.70.1440">
    <property type="entry name" value="Multidrug efflux transporter AcrB pore domain"/>
    <property type="match status" value="1"/>
</dbReference>
<sequence length="1211" mass="127604">MTQGNDTPQHPADGVPKGAAAGDAPDTGQAVESATAAGTGPGNTGPGNTGAGGVTGTPGPATAGPAQHLRVRALGVFRYFTRHRTAANLLLVLMLAAGIVAIPNMRAQFFPDVVVDSITTTVSWPGAGAGDVDAGIVQVLVPALSAVEGVTETSARASEGRATISLEFESGWDMGRAATDVQDAMDTAGTLPEGAEDPRIRRSNWGERVTNVVITGPVSVDQLALFADEFTARLYAEGVTRTSVEGVAAPEIRVEVPSRNLVQYDVSMAEIAQVIGAGTFADPTGDLASGTARIRTGTDRRGVADIAALALRSNPDGSSLTVGDVASVSAGAVDRDRAYFVGDSPAVTLEVQRSERGDAIDIQNIVQRVADEMVLSLPEGVSIDLTSTRAEVISGRLNILVTNAVMGLGLVVVLLFLFLNTRTAFWVAAGIPVAMLAAVAAMYLMGLSFNMISLFALIITLGIVVDDAIVVGEHADYRYRELHESPAQAAENAATRMAQPVLAATITTVIAFGALTVIGGRFGTLIADIPLTVIAVLLASLVECFLILPNHMHHALVGAAKEHWYDWPSRQVNRGFQWVRDRAFRPVMGLVVQMRYPVLAGLVALLAMQGAQIINGNVPFRFFNSPEQGSVTGNFTMVPGATREDSIEMVRELQRATAALAERYAAEDGTNPVVYAMAEIGGNSGRPLASAENKGPDLLGAISIDLVDADFRSFSSFEFTSALQDEVRPHPRLEEFSFRSWGQGPGGDSLSVDLSGSNSDTLKAAAEALKTALAPYPEITALEDSLPYDKAELVLELTPQGQALGFSTDALARDLRHRLSGIEAASFPDGLREAVIRVELPEAEQTADFLETTLLRSASGQYLPLGDIVTVQERQGFSTIRRENGLRIVTVSGDLSEDDPARAREILLLLEDEILPMLRADFGVETRLSGLAEQEQAFLSDAAYGVMLCLLAIYLTLAWVFSSWLRPMVVMAVIPFGLIGAIYGHAAWGMALSLFSIVGLIGMVGIIINDSIVLVTTVDEYAQERGLLPSIVDAACDRLRPVLLTTLTTVLGLSPLLFEGSSQAEFLKPTVITLVYGLGFGMVLVLLVVPAMLGVGHDLGRLAGSVRRSLRLPRGGQGVAGMVPLALAGALLALFAATLGHVMVTGAVWIPVWAGVSPLLPDMAPARAALVVFALGAIVLTALAWLAGALAVWLGARRAVGRMQDRVAGGA</sequence>
<feature type="transmembrane region" description="Helical" evidence="2">
    <location>
        <begin position="1117"/>
        <end position="1150"/>
    </location>
</feature>
<dbReference type="EMBL" id="FNOM01000001">
    <property type="protein sequence ID" value="SDW19747.1"/>
    <property type="molecule type" value="Genomic_DNA"/>
</dbReference>
<dbReference type="SUPFAM" id="SSF82693">
    <property type="entry name" value="Multidrug efflux transporter AcrB pore domain, PN1, PN2, PC1 and PC2 subdomains"/>
    <property type="match status" value="1"/>
</dbReference>
<gene>
    <name evidence="3" type="ORF">SAMN04488238_101343</name>
</gene>
<feature type="transmembrane region" description="Helical" evidence="2">
    <location>
        <begin position="397"/>
        <end position="418"/>
    </location>
</feature>
<feature type="transmembrane region" description="Helical" evidence="2">
    <location>
        <begin position="501"/>
        <end position="523"/>
    </location>
</feature>
<dbReference type="InterPro" id="IPR027463">
    <property type="entry name" value="AcrB_DN_DC_subdom"/>
</dbReference>
<dbReference type="Gene3D" id="3.30.70.1430">
    <property type="entry name" value="Multidrug efflux transporter AcrB pore domain"/>
    <property type="match status" value="2"/>
</dbReference>
<dbReference type="PRINTS" id="PR00702">
    <property type="entry name" value="ACRIFLAVINRP"/>
</dbReference>
<feature type="transmembrane region" description="Helical" evidence="2">
    <location>
        <begin position="994"/>
        <end position="1018"/>
    </location>
</feature>
<dbReference type="SUPFAM" id="SSF82866">
    <property type="entry name" value="Multidrug efflux transporter AcrB transmembrane domain"/>
    <property type="match status" value="2"/>
</dbReference>
<evidence type="ECO:0000313" key="4">
    <source>
        <dbReference type="Proteomes" id="UP000198539"/>
    </source>
</evidence>
<feature type="transmembrane region" description="Helical" evidence="2">
    <location>
        <begin position="451"/>
        <end position="471"/>
    </location>
</feature>
<evidence type="ECO:0000256" key="1">
    <source>
        <dbReference type="SAM" id="MobiDB-lite"/>
    </source>
</evidence>
<dbReference type="Gene3D" id="1.20.1640.10">
    <property type="entry name" value="Multidrug efflux transporter AcrB transmembrane domain"/>
    <property type="match status" value="2"/>
</dbReference>
<keyword evidence="4" id="KW-1185">Reference proteome</keyword>
<evidence type="ECO:0000256" key="2">
    <source>
        <dbReference type="SAM" id="Phobius"/>
    </source>
</evidence>
<feature type="transmembrane region" description="Helical" evidence="2">
    <location>
        <begin position="425"/>
        <end position="445"/>
    </location>
</feature>
<dbReference type="PANTHER" id="PTHR32063:SF33">
    <property type="entry name" value="RND SUPERFAMILY EFFLUX PUMP PERMEASE COMPONENT"/>
    <property type="match status" value="1"/>
</dbReference>
<name>A0A1H2RK47_9RHOB</name>
<feature type="compositionally biased region" description="Gly residues" evidence="1">
    <location>
        <begin position="39"/>
        <end position="56"/>
    </location>
</feature>
<dbReference type="OrthoDB" id="174266at2"/>
<feature type="region of interest" description="Disordered" evidence="1">
    <location>
        <begin position="1"/>
        <end position="64"/>
    </location>
</feature>
<dbReference type="Gene3D" id="3.30.2090.10">
    <property type="entry name" value="Multidrug efflux transporter AcrB TolC docking domain, DN and DC subdomains"/>
    <property type="match status" value="2"/>
</dbReference>
<dbReference type="RefSeq" id="WP_092884726.1">
    <property type="nucleotide sequence ID" value="NZ_CP061498.1"/>
</dbReference>
<proteinExistence type="predicted"/>
<dbReference type="Pfam" id="PF00873">
    <property type="entry name" value="ACR_tran"/>
    <property type="match status" value="1"/>
</dbReference>
<keyword evidence="2" id="KW-0472">Membrane</keyword>
<feature type="transmembrane region" description="Helical" evidence="2">
    <location>
        <begin position="942"/>
        <end position="961"/>
    </location>
</feature>
<feature type="transmembrane region" description="Helical" evidence="2">
    <location>
        <begin position="1039"/>
        <end position="1058"/>
    </location>
</feature>
<dbReference type="Proteomes" id="UP000198539">
    <property type="component" value="Unassembled WGS sequence"/>
</dbReference>
<protein>
    <submittedName>
        <fullName evidence="3">Multidrug efflux pump subunit AcrB</fullName>
    </submittedName>
</protein>
<feature type="transmembrane region" description="Helical" evidence="2">
    <location>
        <begin position="86"/>
        <end position="105"/>
    </location>
</feature>
<dbReference type="InterPro" id="IPR001036">
    <property type="entry name" value="Acrflvin-R"/>
</dbReference>